<feature type="domain" description="DUF2460" evidence="1">
    <location>
        <begin position="5"/>
        <end position="210"/>
    </location>
</feature>
<reference evidence="2" key="1">
    <citation type="submission" date="2022-05" db="EMBL/GenBank/DDBJ databases">
        <authorList>
            <person name="Pankratov T."/>
        </authorList>
    </citation>
    <scope>NUCLEOTIDE SEQUENCE</scope>
    <source>
        <strain evidence="2">BP6-180914</strain>
    </source>
</reference>
<dbReference type="Proteomes" id="UP001165667">
    <property type="component" value="Unassembled WGS sequence"/>
</dbReference>
<evidence type="ECO:0000313" key="2">
    <source>
        <dbReference type="EMBL" id="MCW6509828.1"/>
    </source>
</evidence>
<dbReference type="AlphaFoldDB" id="A0AA42CJR5"/>
<name>A0AA42CJR5_9HYPH</name>
<evidence type="ECO:0000313" key="3">
    <source>
        <dbReference type="Proteomes" id="UP001165667"/>
    </source>
</evidence>
<gene>
    <name evidence="2" type="ORF">M8523_17565</name>
</gene>
<dbReference type="EMBL" id="JAMOIM010000011">
    <property type="protein sequence ID" value="MCW6509828.1"/>
    <property type="molecule type" value="Genomic_DNA"/>
</dbReference>
<organism evidence="2 3">
    <name type="scientific">Lichenifustis flavocetrariae</name>
    <dbReference type="NCBI Taxonomy" id="2949735"/>
    <lineage>
        <taxon>Bacteria</taxon>
        <taxon>Pseudomonadati</taxon>
        <taxon>Pseudomonadota</taxon>
        <taxon>Alphaproteobacteria</taxon>
        <taxon>Hyphomicrobiales</taxon>
        <taxon>Lichenihabitantaceae</taxon>
        <taxon>Lichenifustis</taxon>
    </lineage>
</organism>
<dbReference type="Pfam" id="PF09343">
    <property type="entry name" value="DUF2460"/>
    <property type="match status" value="1"/>
</dbReference>
<dbReference type="RefSeq" id="WP_282586196.1">
    <property type="nucleotide sequence ID" value="NZ_JAMOIM010000011.1"/>
</dbReference>
<proteinExistence type="predicted"/>
<accession>A0AA42CJR5</accession>
<protein>
    <submittedName>
        <fullName evidence="2">DUF2460 domain-containing protein</fullName>
    </submittedName>
</protein>
<keyword evidence="3" id="KW-1185">Reference proteome</keyword>
<dbReference type="NCBIfam" id="TIGR02217">
    <property type="entry name" value="chp_TIGR02217"/>
    <property type="match status" value="1"/>
</dbReference>
<sequence length="211" mass="22864">MAGFHEVRFPIAISRDSKAGVQRQTDVVALRSGAEERNALWALGRRKYNAGYGTKTLADLQAVVQFFEARRGRFHGFRWRDTLDYTSSPPGVNPSCLDQSIGTGNGSAKTFQLCKLYGDSFDPFVRTIAKPISGTVLVGLNGVQKTVGSDFTVDTTTGLVTFAAAPANGAVVTAGFQFDVPVRFDTDYLEVNLSALGYGEMPDIPIIEIRT</sequence>
<comment type="caution">
    <text evidence="2">The sequence shown here is derived from an EMBL/GenBank/DDBJ whole genome shotgun (WGS) entry which is preliminary data.</text>
</comment>
<dbReference type="InterPro" id="IPR011740">
    <property type="entry name" value="DUF2460"/>
</dbReference>
<evidence type="ECO:0000259" key="1">
    <source>
        <dbReference type="Pfam" id="PF09343"/>
    </source>
</evidence>